<reference evidence="2" key="1">
    <citation type="submission" date="2008-12" db="EMBL/GenBank/DDBJ databases">
        <title>Annotation of Streptomyces ghanaensis ATCC 14672.</title>
        <authorList>
            <consortium name="The Broad Institute Genome Sequencing Platform"/>
            <consortium name="Broad Institute Microbial Sequencing Center"/>
            <person name="Fischbach M."/>
            <person name="Ward D."/>
            <person name="Young S."/>
            <person name="Kodira C.D."/>
            <person name="Zeng Q."/>
            <person name="Koehrsen M."/>
            <person name="Godfrey P."/>
            <person name="Alvarado L."/>
            <person name="Berlin A.M."/>
            <person name="Borenstein D."/>
            <person name="Chen Z."/>
            <person name="Engels R."/>
            <person name="Freedman E."/>
            <person name="Gellesch M."/>
            <person name="Goldberg J."/>
            <person name="Griggs A."/>
            <person name="Gujja S."/>
            <person name="Heiman D.I."/>
            <person name="Hepburn T.A."/>
            <person name="Howarth C."/>
            <person name="Jen D."/>
            <person name="Larson L."/>
            <person name="Lewis B."/>
            <person name="Mehta T."/>
            <person name="Park D."/>
            <person name="Pearson M."/>
            <person name="Roberts A."/>
            <person name="Saif S."/>
            <person name="Shea T.D."/>
            <person name="Shenoy N."/>
            <person name="Sisk P."/>
            <person name="Stolte C."/>
            <person name="Sykes S.N."/>
            <person name="Walk T."/>
            <person name="White J."/>
            <person name="Yandava C."/>
            <person name="Straight P."/>
            <person name="Clardy J."/>
            <person name="Hung D."/>
            <person name="Kolter R."/>
            <person name="Mekalanos J."/>
            <person name="Walker S."/>
            <person name="Walsh C.T."/>
            <person name="Wieland B.L.C."/>
            <person name="Ilzarbe M."/>
            <person name="Galagan J."/>
            <person name="Nusbaum C."/>
            <person name="Birren B."/>
        </authorList>
    </citation>
    <scope>NUCLEOTIDE SEQUENCE [LARGE SCALE GENOMIC DNA]</scope>
    <source>
        <strain evidence="2">ATCC 14672 / DSM 40746 / JCM 4963 / KCTC 9882 / NRRL B-12104 / FH 1290</strain>
    </source>
</reference>
<proteinExistence type="predicted"/>
<sequence length="199" mass="20554">MTGPLARTQAGLFGEALAVVPDVAAGTGSEVTTSTRIDDVAHGLTVWMAGAQYQCAPAPGSHRRRTSAACSGAAAASAPVLALSSSKTSTPANVSEASVILSRPSANSTQAASEMTQGVLQHGVDHEISFARYAAGPLLHPFHHTAQMTGERPRHVIRATAAHRTGPVKTHTRRARDDVAAAATVQLREVLEQPVAVGQ</sequence>
<dbReference type="eggNOG" id="ENOG50322MR">
    <property type="taxonomic scope" value="Bacteria"/>
</dbReference>
<accession>D6AAT0</accession>
<dbReference type="RefSeq" id="WP_004994467.1">
    <property type="nucleotide sequence ID" value="NZ_DS999642.1"/>
</dbReference>
<protein>
    <submittedName>
        <fullName evidence="1">Predicted protein</fullName>
    </submittedName>
</protein>
<dbReference type="AlphaFoldDB" id="D6AAT0"/>
<gene>
    <name evidence="1" type="ORF">SSFG_07850</name>
</gene>
<organism evidence="1 2">
    <name type="scientific">Streptomyces viridosporus (strain ATCC 14672 / DSM 40746 / JCM 4963 / KCTC 9882 / NRRL B-12104 / FH 1290)</name>
    <name type="common">Streptomyces ghanaensis</name>
    <dbReference type="NCBI Taxonomy" id="566461"/>
    <lineage>
        <taxon>Bacteria</taxon>
        <taxon>Bacillati</taxon>
        <taxon>Actinomycetota</taxon>
        <taxon>Actinomycetes</taxon>
        <taxon>Kitasatosporales</taxon>
        <taxon>Streptomycetaceae</taxon>
        <taxon>Streptomyces</taxon>
    </lineage>
</organism>
<dbReference type="EMBL" id="DS999642">
    <property type="protein sequence ID" value="EFE72615.2"/>
    <property type="molecule type" value="Genomic_DNA"/>
</dbReference>
<evidence type="ECO:0000313" key="1">
    <source>
        <dbReference type="EMBL" id="EFE72615.2"/>
    </source>
</evidence>
<evidence type="ECO:0000313" key="2">
    <source>
        <dbReference type="Proteomes" id="UP000003824"/>
    </source>
</evidence>
<name>D6AAT0_STRV1</name>
<dbReference type="Proteomes" id="UP000003824">
    <property type="component" value="Unassembled WGS sequence"/>
</dbReference>